<feature type="region of interest" description="Disordered" evidence="1">
    <location>
        <begin position="44"/>
        <end position="63"/>
    </location>
</feature>
<evidence type="ECO:0000256" key="1">
    <source>
        <dbReference type="SAM" id="MobiDB-lite"/>
    </source>
</evidence>
<dbReference type="AlphaFoldDB" id="A0AAG5DII7"/>
<evidence type="ECO:0000313" key="3">
    <source>
        <dbReference type="Proteomes" id="UP000075880"/>
    </source>
</evidence>
<proteinExistence type="predicted"/>
<dbReference type="Proteomes" id="UP000075880">
    <property type="component" value="Unassembled WGS sequence"/>
</dbReference>
<keyword evidence="3" id="KW-1185">Reference proteome</keyword>
<reference evidence="2" key="1">
    <citation type="submission" date="2024-04" db="UniProtKB">
        <authorList>
            <consortium name="EnsemblMetazoa"/>
        </authorList>
    </citation>
    <scope>IDENTIFICATION</scope>
    <source>
        <strain evidence="2">EBRO</strain>
    </source>
</reference>
<organism evidence="2 3">
    <name type="scientific">Anopheles atroparvus</name>
    <name type="common">European mosquito</name>
    <dbReference type="NCBI Taxonomy" id="41427"/>
    <lineage>
        <taxon>Eukaryota</taxon>
        <taxon>Metazoa</taxon>
        <taxon>Ecdysozoa</taxon>
        <taxon>Arthropoda</taxon>
        <taxon>Hexapoda</taxon>
        <taxon>Insecta</taxon>
        <taxon>Pterygota</taxon>
        <taxon>Neoptera</taxon>
        <taxon>Endopterygota</taxon>
        <taxon>Diptera</taxon>
        <taxon>Nematocera</taxon>
        <taxon>Culicoidea</taxon>
        <taxon>Culicidae</taxon>
        <taxon>Anophelinae</taxon>
        <taxon>Anopheles</taxon>
    </lineage>
</organism>
<evidence type="ECO:0000313" key="2">
    <source>
        <dbReference type="EnsemblMetazoa" id="ENSAATROPP010679"/>
    </source>
</evidence>
<sequence>QQIALPFSDRPSPSFSIEQWPAEERPVSERVFVFRSTNPECQAINTGSDSLHSATIRRWPTRK</sequence>
<feature type="compositionally biased region" description="Polar residues" evidence="1">
    <location>
        <begin position="44"/>
        <end position="53"/>
    </location>
</feature>
<name>A0AAG5DII7_ANOAO</name>
<protein>
    <submittedName>
        <fullName evidence="2">Uncharacterized protein</fullName>
    </submittedName>
</protein>
<accession>A0AAG5DII7</accession>
<dbReference type="EnsemblMetazoa" id="ENSAATROPT011792">
    <property type="protein sequence ID" value="ENSAATROPP010679"/>
    <property type="gene ID" value="ENSAATROPG009605"/>
</dbReference>